<gene>
    <name evidence="1" type="ORF">BV22DRAFT_1016171</name>
</gene>
<dbReference type="Proteomes" id="UP000790709">
    <property type="component" value="Unassembled WGS sequence"/>
</dbReference>
<organism evidence="1 2">
    <name type="scientific">Leucogyrophana mollusca</name>
    <dbReference type="NCBI Taxonomy" id="85980"/>
    <lineage>
        <taxon>Eukaryota</taxon>
        <taxon>Fungi</taxon>
        <taxon>Dikarya</taxon>
        <taxon>Basidiomycota</taxon>
        <taxon>Agaricomycotina</taxon>
        <taxon>Agaricomycetes</taxon>
        <taxon>Agaricomycetidae</taxon>
        <taxon>Boletales</taxon>
        <taxon>Boletales incertae sedis</taxon>
        <taxon>Leucogyrophana</taxon>
    </lineage>
</organism>
<protein>
    <submittedName>
        <fullName evidence="1">HET-domain-containing protein</fullName>
    </submittedName>
</protein>
<accession>A0ACB8BCW9</accession>
<sequence length="393" mass="44387">MVEEKTRYAILSHTWGKDELNYKDMKKGRNLDMKKNQNLVGVGYEKLEKFCEVASKNYEVTFAWADTVCIDKSSSAELDESIRSMFKWYANAYICIAYLADTTSREDMSSDRWFKRGWTLQEYLAPRRIKFYARNWMPLTSFCNDKRRWRYFMGAMERATGVSRGYLDCFNPGVHEDLAVRMAWVARRETTRAEDKAYCMMGIFGISMSIAYGEGPQHAFCRLIKAILDISGNGAIFTWAGEPVDPSVHPSRMLPSSPACYLSQHELLREFTPQPAEASTPPTLTSKGLRMKALVAQADIVSPLVRLPQSGSLQFIAKFRCDLAEEIITAIIYQPADGRYLDGRDSEGQRSVAQFALVVWKIGLTVSSKSRPCPLCSGAHMGCMLAYADEGLG</sequence>
<keyword evidence="2" id="KW-1185">Reference proteome</keyword>
<evidence type="ECO:0000313" key="2">
    <source>
        <dbReference type="Proteomes" id="UP000790709"/>
    </source>
</evidence>
<evidence type="ECO:0000313" key="1">
    <source>
        <dbReference type="EMBL" id="KAH7923011.1"/>
    </source>
</evidence>
<comment type="caution">
    <text evidence="1">The sequence shown here is derived from an EMBL/GenBank/DDBJ whole genome shotgun (WGS) entry which is preliminary data.</text>
</comment>
<dbReference type="EMBL" id="MU266465">
    <property type="protein sequence ID" value="KAH7923011.1"/>
    <property type="molecule type" value="Genomic_DNA"/>
</dbReference>
<name>A0ACB8BCW9_9AGAM</name>
<reference evidence="1" key="1">
    <citation type="journal article" date="2021" name="New Phytol.">
        <title>Evolutionary innovations through gain and loss of genes in the ectomycorrhizal Boletales.</title>
        <authorList>
            <person name="Wu G."/>
            <person name="Miyauchi S."/>
            <person name="Morin E."/>
            <person name="Kuo A."/>
            <person name="Drula E."/>
            <person name="Varga T."/>
            <person name="Kohler A."/>
            <person name="Feng B."/>
            <person name="Cao Y."/>
            <person name="Lipzen A."/>
            <person name="Daum C."/>
            <person name="Hundley H."/>
            <person name="Pangilinan J."/>
            <person name="Johnson J."/>
            <person name="Barry K."/>
            <person name="LaButti K."/>
            <person name="Ng V."/>
            <person name="Ahrendt S."/>
            <person name="Min B."/>
            <person name="Choi I.G."/>
            <person name="Park H."/>
            <person name="Plett J.M."/>
            <person name="Magnuson J."/>
            <person name="Spatafora J.W."/>
            <person name="Nagy L.G."/>
            <person name="Henrissat B."/>
            <person name="Grigoriev I.V."/>
            <person name="Yang Z.L."/>
            <person name="Xu J."/>
            <person name="Martin F.M."/>
        </authorList>
    </citation>
    <scope>NUCLEOTIDE SEQUENCE</scope>
    <source>
        <strain evidence="1">KUC20120723A-06</strain>
    </source>
</reference>
<proteinExistence type="predicted"/>